<name>A0ABD2P1M8_9CUCU</name>
<reference evidence="2 3" key="1">
    <citation type="journal article" date="2021" name="BMC Biol.">
        <title>Horizontally acquired antibacterial genes associated with adaptive radiation of ladybird beetles.</title>
        <authorList>
            <person name="Li H.S."/>
            <person name="Tang X.F."/>
            <person name="Huang Y.H."/>
            <person name="Xu Z.Y."/>
            <person name="Chen M.L."/>
            <person name="Du X.Y."/>
            <person name="Qiu B.Y."/>
            <person name="Chen P.T."/>
            <person name="Zhang W."/>
            <person name="Slipinski A."/>
            <person name="Escalona H.E."/>
            <person name="Waterhouse R.M."/>
            <person name="Zwick A."/>
            <person name="Pang H."/>
        </authorList>
    </citation>
    <scope>NUCLEOTIDE SEQUENCE [LARGE SCALE GENOMIC DNA]</scope>
    <source>
        <strain evidence="2">SYSU2018</strain>
    </source>
</reference>
<evidence type="ECO:0000313" key="3">
    <source>
        <dbReference type="Proteomes" id="UP001516400"/>
    </source>
</evidence>
<feature type="region of interest" description="Disordered" evidence="1">
    <location>
        <begin position="23"/>
        <end position="53"/>
    </location>
</feature>
<comment type="caution">
    <text evidence="2">The sequence shown here is derived from an EMBL/GenBank/DDBJ whole genome shotgun (WGS) entry which is preliminary data.</text>
</comment>
<protein>
    <submittedName>
        <fullName evidence="2">Uncharacterized protein</fullName>
    </submittedName>
</protein>
<proteinExistence type="predicted"/>
<sequence length="80" mass="9112">MCKIRKIFHGLCSAPCRKKRKWLPPPLRKLSQGKVDKTQSPTPLDRPPLKKTGSDKRIKVAHYGTEINFPQIILSGHLLL</sequence>
<keyword evidence="3" id="KW-1185">Reference proteome</keyword>
<dbReference type="Proteomes" id="UP001516400">
    <property type="component" value="Unassembled WGS sequence"/>
</dbReference>
<dbReference type="AlphaFoldDB" id="A0ABD2P1M8"/>
<evidence type="ECO:0000313" key="2">
    <source>
        <dbReference type="EMBL" id="KAL3284863.1"/>
    </source>
</evidence>
<accession>A0ABD2P1M8</accession>
<gene>
    <name evidence="2" type="ORF">HHI36_019001</name>
</gene>
<dbReference type="EMBL" id="JABFTP020000165">
    <property type="protein sequence ID" value="KAL3284863.1"/>
    <property type="molecule type" value="Genomic_DNA"/>
</dbReference>
<organism evidence="2 3">
    <name type="scientific">Cryptolaemus montrouzieri</name>
    <dbReference type="NCBI Taxonomy" id="559131"/>
    <lineage>
        <taxon>Eukaryota</taxon>
        <taxon>Metazoa</taxon>
        <taxon>Ecdysozoa</taxon>
        <taxon>Arthropoda</taxon>
        <taxon>Hexapoda</taxon>
        <taxon>Insecta</taxon>
        <taxon>Pterygota</taxon>
        <taxon>Neoptera</taxon>
        <taxon>Endopterygota</taxon>
        <taxon>Coleoptera</taxon>
        <taxon>Polyphaga</taxon>
        <taxon>Cucujiformia</taxon>
        <taxon>Coccinelloidea</taxon>
        <taxon>Coccinellidae</taxon>
        <taxon>Scymninae</taxon>
        <taxon>Scymnini</taxon>
        <taxon>Cryptolaemus</taxon>
    </lineage>
</organism>
<evidence type="ECO:0000256" key="1">
    <source>
        <dbReference type="SAM" id="MobiDB-lite"/>
    </source>
</evidence>